<proteinExistence type="predicted"/>
<dbReference type="AlphaFoldDB" id="A0A0A9HJQ7"/>
<dbReference type="EMBL" id="GBRH01161842">
    <property type="protein sequence ID" value="JAE36054.1"/>
    <property type="molecule type" value="Transcribed_RNA"/>
</dbReference>
<name>A0A0A9HJQ7_ARUDO</name>
<reference evidence="1" key="1">
    <citation type="submission" date="2014-09" db="EMBL/GenBank/DDBJ databases">
        <authorList>
            <person name="Magalhaes I.L.F."/>
            <person name="Oliveira U."/>
            <person name="Santos F.R."/>
            <person name="Vidigal T.H.D.A."/>
            <person name="Brescovit A.D."/>
            <person name="Santos A.J."/>
        </authorList>
    </citation>
    <scope>NUCLEOTIDE SEQUENCE</scope>
    <source>
        <tissue evidence="1">Shoot tissue taken approximately 20 cm above the soil surface</tissue>
    </source>
</reference>
<organism evidence="1">
    <name type="scientific">Arundo donax</name>
    <name type="common">Giant reed</name>
    <name type="synonym">Donax arundinaceus</name>
    <dbReference type="NCBI Taxonomy" id="35708"/>
    <lineage>
        <taxon>Eukaryota</taxon>
        <taxon>Viridiplantae</taxon>
        <taxon>Streptophyta</taxon>
        <taxon>Embryophyta</taxon>
        <taxon>Tracheophyta</taxon>
        <taxon>Spermatophyta</taxon>
        <taxon>Magnoliopsida</taxon>
        <taxon>Liliopsida</taxon>
        <taxon>Poales</taxon>
        <taxon>Poaceae</taxon>
        <taxon>PACMAD clade</taxon>
        <taxon>Arundinoideae</taxon>
        <taxon>Arundineae</taxon>
        <taxon>Arundo</taxon>
    </lineage>
</organism>
<evidence type="ECO:0000313" key="1">
    <source>
        <dbReference type="EMBL" id="JAE36054.1"/>
    </source>
</evidence>
<sequence>MPKMISKRVDQSRFKLLSPKSARSILRFSRYS</sequence>
<accession>A0A0A9HJQ7</accession>
<reference evidence="1" key="2">
    <citation type="journal article" date="2015" name="Data Brief">
        <title>Shoot transcriptome of the giant reed, Arundo donax.</title>
        <authorList>
            <person name="Barrero R.A."/>
            <person name="Guerrero F.D."/>
            <person name="Moolhuijzen P."/>
            <person name="Goolsby J.A."/>
            <person name="Tidwell J."/>
            <person name="Bellgard S.E."/>
            <person name="Bellgard M.I."/>
        </authorList>
    </citation>
    <scope>NUCLEOTIDE SEQUENCE</scope>
    <source>
        <tissue evidence="1">Shoot tissue taken approximately 20 cm above the soil surface</tissue>
    </source>
</reference>
<protein>
    <submittedName>
        <fullName evidence="1">Uncharacterized protein</fullName>
    </submittedName>
</protein>